<dbReference type="PANTHER" id="PTHR44757:SF2">
    <property type="entry name" value="BIOFILM ARCHITECTURE MAINTENANCE PROTEIN MBAA"/>
    <property type="match status" value="1"/>
</dbReference>
<feature type="domain" description="GGDEF" evidence="3">
    <location>
        <begin position="176"/>
        <end position="310"/>
    </location>
</feature>
<dbReference type="Pfam" id="PF13426">
    <property type="entry name" value="PAS_9"/>
    <property type="match status" value="1"/>
</dbReference>
<dbReference type="Gene3D" id="3.30.450.20">
    <property type="entry name" value="PAS domain"/>
    <property type="match status" value="1"/>
</dbReference>
<reference evidence="4 5" key="1">
    <citation type="journal article" date="2012" name="Science">
        <title>Ecological populations of bacteria act as socially cohesive units of antibiotic production and resistance.</title>
        <authorList>
            <person name="Cordero O.X."/>
            <person name="Wildschutte H."/>
            <person name="Kirkup B."/>
            <person name="Proehl S."/>
            <person name="Ngo L."/>
            <person name="Hussain F."/>
            <person name="Le Roux F."/>
            <person name="Mincer T."/>
            <person name="Polz M.F."/>
        </authorList>
    </citation>
    <scope>NUCLEOTIDE SEQUENCE [LARGE SCALE GENOMIC DNA]</scope>
    <source>
        <strain evidence="4 5">FF-238</strain>
    </source>
</reference>
<dbReference type="PROSITE" id="PS50113">
    <property type="entry name" value="PAC"/>
    <property type="match status" value="1"/>
</dbReference>
<evidence type="ECO:0000259" key="3">
    <source>
        <dbReference type="PROSITE" id="PS50887"/>
    </source>
</evidence>
<dbReference type="CDD" id="cd00130">
    <property type="entry name" value="PAS"/>
    <property type="match status" value="1"/>
</dbReference>
<dbReference type="CDD" id="cd01949">
    <property type="entry name" value="GGDEF"/>
    <property type="match status" value="1"/>
</dbReference>
<comment type="caution">
    <text evidence="4">The sequence shown here is derived from an EMBL/GenBank/DDBJ whole genome shotgun (WGS) entry which is preliminary data.</text>
</comment>
<dbReference type="InterPro" id="IPR000014">
    <property type="entry name" value="PAS"/>
</dbReference>
<dbReference type="PANTHER" id="PTHR44757">
    <property type="entry name" value="DIGUANYLATE CYCLASE DGCP"/>
    <property type="match status" value="1"/>
</dbReference>
<dbReference type="Proteomes" id="UP000094165">
    <property type="component" value="Unassembled WGS sequence"/>
</dbReference>
<dbReference type="SMART" id="SM00091">
    <property type="entry name" value="PAS"/>
    <property type="match status" value="1"/>
</dbReference>
<dbReference type="PROSITE" id="PS50887">
    <property type="entry name" value="GGDEF"/>
    <property type="match status" value="1"/>
</dbReference>
<dbReference type="InterPro" id="IPR000160">
    <property type="entry name" value="GGDEF_dom"/>
</dbReference>
<dbReference type="GO" id="GO:0003824">
    <property type="term" value="F:catalytic activity"/>
    <property type="evidence" value="ECO:0007669"/>
    <property type="project" value="UniProtKB-ARBA"/>
</dbReference>
<dbReference type="FunFam" id="3.30.70.270:FF:000001">
    <property type="entry name" value="Diguanylate cyclase domain protein"/>
    <property type="match status" value="1"/>
</dbReference>
<dbReference type="NCBIfam" id="TIGR00229">
    <property type="entry name" value="sensory_box"/>
    <property type="match status" value="1"/>
</dbReference>
<dbReference type="InterPro" id="IPR001610">
    <property type="entry name" value="PAC"/>
</dbReference>
<keyword evidence="5" id="KW-1185">Reference proteome</keyword>
<dbReference type="NCBIfam" id="TIGR00254">
    <property type="entry name" value="GGDEF"/>
    <property type="match status" value="1"/>
</dbReference>
<dbReference type="SUPFAM" id="SSF55073">
    <property type="entry name" value="Nucleotide cyclase"/>
    <property type="match status" value="1"/>
</dbReference>
<evidence type="ECO:0008006" key="6">
    <source>
        <dbReference type="Google" id="ProtNLM"/>
    </source>
</evidence>
<dbReference type="InterPro" id="IPR029787">
    <property type="entry name" value="Nucleotide_cyclase"/>
</dbReference>
<sequence>MINTQECSDRLLKDKLLRANNKFLTMFQLSPVGMAIVDATTGDFLEVNDSVLNSAGYTKDEFIQLSYWDITPKEYEKQELQQIEDLKQTGRFGPNQKEYIRKDGTRYPITISGVALTDIDGKEIVLGIIEDISERKAHERKLEHDALYDPLTNLPNRRLLFNNLHQSLAHCKREQKKLALLLLDIDNFKPVNDSLGHKSGDELLISVSQRLQGLIQRETDTVARLGGDEFVIMLPLITNDHDATLFAKKVLDCFLEPVLVGQEYIDISVSIGISIFPEHGDDELTLIENADKAMYQVKNEHRNNYKIFMPLR</sequence>
<organism evidence="4 5">
    <name type="scientific">Vibrio genomosp. F6 str. FF-238</name>
    <dbReference type="NCBI Taxonomy" id="1191298"/>
    <lineage>
        <taxon>Bacteria</taxon>
        <taxon>Pseudomonadati</taxon>
        <taxon>Pseudomonadota</taxon>
        <taxon>Gammaproteobacteria</taxon>
        <taxon>Vibrionales</taxon>
        <taxon>Vibrionaceae</taxon>
        <taxon>Vibrio</taxon>
    </lineage>
</organism>
<comment type="cofactor">
    <cofactor evidence="1">
        <name>Mg(2+)</name>
        <dbReference type="ChEBI" id="CHEBI:18420"/>
    </cofactor>
</comment>
<dbReference type="InterPro" id="IPR052155">
    <property type="entry name" value="Biofilm_reg_signaling"/>
</dbReference>
<dbReference type="Gene3D" id="3.30.70.270">
    <property type="match status" value="1"/>
</dbReference>
<evidence type="ECO:0000313" key="5">
    <source>
        <dbReference type="Proteomes" id="UP000094165"/>
    </source>
</evidence>
<protein>
    <recommendedName>
        <fullName evidence="6">Diguanylate cyclase</fullName>
    </recommendedName>
</protein>
<evidence type="ECO:0000256" key="1">
    <source>
        <dbReference type="ARBA" id="ARBA00001946"/>
    </source>
</evidence>
<dbReference type="EMBL" id="AJYW02000285">
    <property type="protein sequence ID" value="OEE71677.1"/>
    <property type="molecule type" value="Genomic_DNA"/>
</dbReference>
<evidence type="ECO:0000259" key="2">
    <source>
        <dbReference type="PROSITE" id="PS50113"/>
    </source>
</evidence>
<dbReference type="AlphaFoldDB" id="A0A1E5CP57"/>
<dbReference type="SMART" id="SM00086">
    <property type="entry name" value="PAC"/>
    <property type="match status" value="1"/>
</dbReference>
<feature type="domain" description="PAC" evidence="2">
    <location>
        <begin position="93"/>
        <end position="144"/>
    </location>
</feature>
<dbReference type="Pfam" id="PF00990">
    <property type="entry name" value="GGDEF"/>
    <property type="match status" value="1"/>
</dbReference>
<dbReference type="InterPro" id="IPR000700">
    <property type="entry name" value="PAS-assoc_C"/>
</dbReference>
<dbReference type="InterPro" id="IPR035965">
    <property type="entry name" value="PAS-like_dom_sf"/>
</dbReference>
<name>A0A1E5CP57_9VIBR</name>
<accession>A0A1E5CP57</accession>
<dbReference type="InterPro" id="IPR043128">
    <property type="entry name" value="Rev_trsase/Diguanyl_cyclase"/>
</dbReference>
<evidence type="ECO:0000313" key="4">
    <source>
        <dbReference type="EMBL" id="OEE71677.1"/>
    </source>
</evidence>
<dbReference type="SUPFAM" id="SSF55785">
    <property type="entry name" value="PYP-like sensor domain (PAS domain)"/>
    <property type="match status" value="1"/>
</dbReference>
<gene>
    <name evidence="4" type="ORF">A130_07790</name>
</gene>
<dbReference type="SMART" id="SM00267">
    <property type="entry name" value="GGDEF"/>
    <property type="match status" value="1"/>
</dbReference>
<proteinExistence type="predicted"/>